<sequence>MIFEECSNRINNLQILKLIDSIYNSDFESIERLCQNGLNNLINFNEPFNGKTALITGVQIGSREIVKYLLKNGADPNVTDFQKRSPLMFACLHGDPNLVKALCENSSDLKLVDTESKTCLSYCFISSSNKHLDCLNLLLKYGADCNQIENGKTPFLEACERSYYIENFCISLFLNGKADYSVFDNNSGNIALHYSALNGSVNLTYYLLKNGSNPNSKNFLGQTPSHLAAERGHLNILRLLWSYGADFNTEDINQNPVINYLFKNFDFENKKETLSIVKFLSSRNSKPFDKNTQCKFFKENLKFKKIKILTSKISRNAFRKFKDINSSENNETDETLKNEYFLFWTIKLNDFFQALSNLIESFYDSLFGIEENLDRISFKTFFKKIFTEKIPEIILNKMFDLISQNDVVNKKRLLDFRIYKALSEPKFRLEKGLKLKPIRNLKSKTSSKKVQKTKRSTSKIFIPIKNLNPNNINYQFKKFECNDPLRFKNSGDIKINHKWTNDSKWYLTCKKRSKLEISNLVNSGDLVTLEKILSQKSPKNINLLLNSKDKYHKTPLMLAVIKGNLKMIDFLLQYKIDVNQFDNFKWTALHHAVNFGNLEIVKKLISKNANKNLMTINNRTAIDLGRLYNQKEIVECLKK</sequence>
<feature type="repeat" description="ANK" evidence="3">
    <location>
        <begin position="551"/>
        <end position="583"/>
    </location>
</feature>
<dbReference type="SMART" id="SM00248">
    <property type="entry name" value="ANK"/>
    <property type="match status" value="8"/>
</dbReference>
<feature type="repeat" description="ANK" evidence="3">
    <location>
        <begin position="49"/>
        <end position="81"/>
    </location>
</feature>
<dbReference type="Gene3D" id="1.25.40.20">
    <property type="entry name" value="Ankyrin repeat-containing domain"/>
    <property type="match status" value="3"/>
</dbReference>
<feature type="repeat" description="ANK" evidence="3">
    <location>
        <begin position="82"/>
        <end position="114"/>
    </location>
</feature>
<dbReference type="PANTHER" id="PTHR24126">
    <property type="entry name" value="ANKYRIN REPEAT, PH AND SEC7 DOMAIN CONTAINING PROTEIN SECG-RELATED"/>
    <property type="match status" value="1"/>
</dbReference>
<dbReference type="InterPro" id="IPR036770">
    <property type="entry name" value="Ankyrin_rpt-contain_sf"/>
</dbReference>
<name>A0A813Q9N5_9BILA</name>
<dbReference type="InterPro" id="IPR002110">
    <property type="entry name" value="Ankyrin_rpt"/>
</dbReference>
<reference evidence="4" key="1">
    <citation type="submission" date="2021-02" db="EMBL/GenBank/DDBJ databases">
        <authorList>
            <person name="Nowell W R."/>
        </authorList>
    </citation>
    <scope>NUCLEOTIDE SEQUENCE</scope>
    <source>
        <strain evidence="4">Ploen Becks lab</strain>
    </source>
</reference>
<proteinExistence type="predicted"/>
<dbReference type="EMBL" id="CAJNOC010000457">
    <property type="protein sequence ID" value="CAF0763809.1"/>
    <property type="molecule type" value="Genomic_DNA"/>
</dbReference>
<comment type="caution">
    <text evidence="4">The sequence shown here is derived from an EMBL/GenBank/DDBJ whole genome shotgun (WGS) entry which is preliminary data.</text>
</comment>
<dbReference type="Proteomes" id="UP000663879">
    <property type="component" value="Unassembled WGS sequence"/>
</dbReference>
<dbReference type="PROSITE" id="PS50297">
    <property type="entry name" value="ANK_REP_REGION"/>
    <property type="match status" value="5"/>
</dbReference>
<dbReference type="AlphaFoldDB" id="A0A813Q9N5"/>
<evidence type="ECO:0000256" key="1">
    <source>
        <dbReference type="ARBA" id="ARBA00022737"/>
    </source>
</evidence>
<accession>A0A813Q9N5</accession>
<organism evidence="4 5">
    <name type="scientific">Brachionus calyciflorus</name>
    <dbReference type="NCBI Taxonomy" id="104777"/>
    <lineage>
        <taxon>Eukaryota</taxon>
        <taxon>Metazoa</taxon>
        <taxon>Spiralia</taxon>
        <taxon>Gnathifera</taxon>
        <taxon>Rotifera</taxon>
        <taxon>Eurotatoria</taxon>
        <taxon>Monogononta</taxon>
        <taxon>Pseudotrocha</taxon>
        <taxon>Ploima</taxon>
        <taxon>Brachionidae</taxon>
        <taxon>Brachionus</taxon>
    </lineage>
</organism>
<dbReference type="PROSITE" id="PS50088">
    <property type="entry name" value="ANK_REPEAT"/>
    <property type="match status" value="6"/>
</dbReference>
<protein>
    <submittedName>
        <fullName evidence="4">Uncharacterized protein</fullName>
    </submittedName>
</protein>
<feature type="repeat" description="ANK" evidence="3">
    <location>
        <begin position="584"/>
        <end position="616"/>
    </location>
</feature>
<evidence type="ECO:0000256" key="2">
    <source>
        <dbReference type="ARBA" id="ARBA00023043"/>
    </source>
</evidence>
<feature type="repeat" description="ANK" evidence="3">
    <location>
        <begin position="220"/>
        <end position="252"/>
    </location>
</feature>
<gene>
    <name evidence="4" type="ORF">OXX778_LOCUS4577</name>
</gene>
<keyword evidence="5" id="KW-1185">Reference proteome</keyword>
<dbReference type="SUPFAM" id="SSF48403">
    <property type="entry name" value="Ankyrin repeat"/>
    <property type="match status" value="2"/>
</dbReference>
<dbReference type="OrthoDB" id="539213at2759"/>
<keyword evidence="1" id="KW-0677">Repeat</keyword>
<evidence type="ECO:0000313" key="5">
    <source>
        <dbReference type="Proteomes" id="UP000663879"/>
    </source>
</evidence>
<feature type="repeat" description="ANK" evidence="3">
    <location>
        <begin position="187"/>
        <end position="219"/>
    </location>
</feature>
<dbReference type="Pfam" id="PF12796">
    <property type="entry name" value="Ank_2"/>
    <property type="match status" value="4"/>
</dbReference>
<evidence type="ECO:0000256" key="3">
    <source>
        <dbReference type="PROSITE-ProRule" id="PRU00023"/>
    </source>
</evidence>
<keyword evidence="2 3" id="KW-0040">ANK repeat</keyword>
<evidence type="ECO:0000313" key="4">
    <source>
        <dbReference type="EMBL" id="CAF0763809.1"/>
    </source>
</evidence>